<dbReference type="EMBL" id="JAVRRD010000018">
    <property type="protein sequence ID" value="KAK5049952.1"/>
    <property type="molecule type" value="Genomic_DNA"/>
</dbReference>
<feature type="compositionally biased region" description="Polar residues" evidence="8">
    <location>
        <begin position="132"/>
        <end position="141"/>
    </location>
</feature>
<dbReference type="InterPro" id="IPR036236">
    <property type="entry name" value="Znf_C2H2_sf"/>
</dbReference>
<dbReference type="PROSITE" id="PS50157">
    <property type="entry name" value="ZINC_FINGER_C2H2_2"/>
    <property type="match status" value="2"/>
</dbReference>
<evidence type="ECO:0000256" key="5">
    <source>
        <dbReference type="ARBA" id="ARBA00022833"/>
    </source>
</evidence>
<evidence type="ECO:0000313" key="10">
    <source>
        <dbReference type="EMBL" id="KAK5049952.1"/>
    </source>
</evidence>
<dbReference type="GO" id="GO:0000978">
    <property type="term" value="F:RNA polymerase II cis-regulatory region sequence-specific DNA binding"/>
    <property type="evidence" value="ECO:0007669"/>
    <property type="project" value="InterPro"/>
</dbReference>
<dbReference type="PANTHER" id="PTHR40626:SF7">
    <property type="entry name" value="TRANSCRIPTION FACTOR, PUTATIVE (AFU_ORTHOLOGUE AFUA_1G04110)-RELATED"/>
    <property type="match status" value="1"/>
</dbReference>
<keyword evidence="11" id="KW-1185">Reference proteome</keyword>
<sequence>MPMKDSEEDSALSKGARNKKCLYCDRKFVKAEHLRRHQRSHTGERPFQCKYCLKEYARSDVLMRHIRNHHLHVESEKDVKPKASNDVLQDQTIATSSAPQNATEISGTASAMPKQSVKQVSQAQVTFKHPTPTESVTSAPHQSALRLDYSMNVPDMRPSPQDLGHTNMMYAAMPRSMQKPVDIPNYQFLQTEGRIAPEPFNNIHPWLDGYAQDFPSVPSNPSMWDDLPQLDMMGMNQGYYPSPTASRAMQPSPPKDNISDERYAKIASLWPSRKKPARRLIQTLWRDIANYEADNMYCECDDGPDETSTTGEDPVRGESRWGFDDARRARLIDDCRPLQKVPSDKTHIDRRISADTRSDSGSSSQDIQSFGTKFPSTQILDISIDLYFRRFHPLMPFIHEPTFTAKKTSSTLLFPLCLFGLTLLDSARAKKFVNAQLPDAIERCRTDLVLSSRREGQLGELLTAIASSMLLLALAAVSSQHGAAEYTRLLYNETMAIADRHGLFVPQQGEELSAAIFQNFSGDDVIWKAWARVESVKRMIVTLIMTDSFYSHLEGHSPRIHPELLHFYFPCKTELFQAANGRRWSQMISAGAATIMPWLTPQLESTILPPPTDASAIGFFGLFSTIWVRIGEARYRFNLATPENTGLLIPAEVFVNDSQAASIIPLILQVWQHYGESIGTINPNCEAFWHHLCLAVTADLGIFELAAGRSGADSAKSALEKIIIWSSSAAARRACVHAAQTFFIMSKRSVNSGTSFEAEISLVLSALVLGLYVFVMPQYAVPNPPQEIEAFELLDRVNWNLVGDDGFAKLPLPEANTTCPARTWIREGGPITFSGVLLHGGYYSARRVLLDYVYLLEDVGKWNVAEFCHILRIMSDALIDLDPA</sequence>
<feature type="compositionally biased region" description="Basic and acidic residues" evidence="8">
    <location>
        <begin position="340"/>
        <end position="358"/>
    </location>
</feature>
<accession>A0AAV9N9W3</accession>
<dbReference type="PROSITE" id="PS00028">
    <property type="entry name" value="ZINC_FINGER_C2H2_1"/>
    <property type="match status" value="2"/>
</dbReference>
<reference evidence="10 11" key="1">
    <citation type="submission" date="2023-08" db="EMBL/GenBank/DDBJ databases">
        <title>Black Yeasts Isolated from many extreme environments.</title>
        <authorList>
            <person name="Coleine C."/>
            <person name="Stajich J.E."/>
            <person name="Selbmann L."/>
        </authorList>
    </citation>
    <scope>NUCLEOTIDE SEQUENCE [LARGE SCALE GENOMIC DNA]</scope>
    <source>
        <strain evidence="10 11">CCFEE 5792</strain>
    </source>
</reference>
<dbReference type="AlphaFoldDB" id="A0AAV9N9W3"/>
<dbReference type="FunFam" id="3.30.160.60:FF:002343">
    <property type="entry name" value="Zinc finger protein 33A"/>
    <property type="match status" value="1"/>
</dbReference>
<feature type="domain" description="C2H2-type" evidence="9">
    <location>
        <begin position="19"/>
        <end position="46"/>
    </location>
</feature>
<dbReference type="GO" id="GO:0008270">
    <property type="term" value="F:zinc ion binding"/>
    <property type="evidence" value="ECO:0007669"/>
    <property type="project" value="UniProtKB-KW"/>
</dbReference>
<feature type="domain" description="C2H2-type" evidence="9">
    <location>
        <begin position="47"/>
        <end position="77"/>
    </location>
</feature>
<dbReference type="RefSeq" id="XP_064704762.1">
    <property type="nucleotide sequence ID" value="XM_064847650.1"/>
</dbReference>
<keyword evidence="6" id="KW-0539">Nucleus</keyword>
<dbReference type="InterPro" id="IPR007219">
    <property type="entry name" value="XnlR_reg_dom"/>
</dbReference>
<evidence type="ECO:0000313" key="11">
    <source>
        <dbReference type="Proteomes" id="UP001358417"/>
    </source>
</evidence>
<feature type="compositionally biased region" description="Low complexity" evidence="8">
    <location>
        <begin position="359"/>
        <end position="369"/>
    </location>
</feature>
<dbReference type="GO" id="GO:0000981">
    <property type="term" value="F:DNA-binding transcription factor activity, RNA polymerase II-specific"/>
    <property type="evidence" value="ECO:0007669"/>
    <property type="project" value="InterPro"/>
</dbReference>
<dbReference type="InterPro" id="IPR013087">
    <property type="entry name" value="Znf_C2H2_type"/>
</dbReference>
<dbReference type="Pfam" id="PF00096">
    <property type="entry name" value="zf-C2H2"/>
    <property type="match status" value="2"/>
</dbReference>
<comment type="caution">
    <text evidence="10">The sequence shown here is derived from an EMBL/GenBank/DDBJ whole genome shotgun (WGS) entry which is preliminary data.</text>
</comment>
<organism evidence="10 11">
    <name type="scientific">Exophiala bonariae</name>
    <dbReference type="NCBI Taxonomy" id="1690606"/>
    <lineage>
        <taxon>Eukaryota</taxon>
        <taxon>Fungi</taxon>
        <taxon>Dikarya</taxon>
        <taxon>Ascomycota</taxon>
        <taxon>Pezizomycotina</taxon>
        <taxon>Eurotiomycetes</taxon>
        <taxon>Chaetothyriomycetidae</taxon>
        <taxon>Chaetothyriales</taxon>
        <taxon>Herpotrichiellaceae</taxon>
        <taxon>Exophiala</taxon>
    </lineage>
</organism>
<feature type="compositionally biased region" description="Low complexity" evidence="8">
    <location>
        <begin position="114"/>
        <end position="125"/>
    </location>
</feature>
<dbReference type="SUPFAM" id="SSF57667">
    <property type="entry name" value="beta-beta-alpha zinc fingers"/>
    <property type="match status" value="1"/>
</dbReference>
<dbReference type="InterPro" id="IPR051059">
    <property type="entry name" value="VerF-like"/>
</dbReference>
<feature type="region of interest" description="Disordered" evidence="8">
    <location>
        <begin position="340"/>
        <end position="369"/>
    </location>
</feature>
<evidence type="ECO:0000256" key="6">
    <source>
        <dbReference type="ARBA" id="ARBA00023242"/>
    </source>
</evidence>
<dbReference type="PANTHER" id="PTHR40626">
    <property type="entry name" value="MIP31509P"/>
    <property type="match status" value="1"/>
</dbReference>
<dbReference type="Proteomes" id="UP001358417">
    <property type="component" value="Unassembled WGS sequence"/>
</dbReference>
<protein>
    <recommendedName>
        <fullName evidence="9">C2H2-type domain-containing protein</fullName>
    </recommendedName>
</protein>
<dbReference type="CDD" id="cd12148">
    <property type="entry name" value="fungal_TF_MHR"/>
    <property type="match status" value="1"/>
</dbReference>
<keyword evidence="4 7" id="KW-0863">Zinc-finger</keyword>
<evidence type="ECO:0000256" key="7">
    <source>
        <dbReference type="PROSITE-ProRule" id="PRU00042"/>
    </source>
</evidence>
<dbReference type="SMART" id="SM00355">
    <property type="entry name" value="ZnF_C2H2"/>
    <property type="match status" value="2"/>
</dbReference>
<dbReference type="Gene3D" id="3.30.160.60">
    <property type="entry name" value="Classic Zinc Finger"/>
    <property type="match status" value="2"/>
</dbReference>
<keyword evidence="3" id="KW-0677">Repeat</keyword>
<evidence type="ECO:0000256" key="8">
    <source>
        <dbReference type="SAM" id="MobiDB-lite"/>
    </source>
</evidence>
<evidence type="ECO:0000259" key="9">
    <source>
        <dbReference type="PROSITE" id="PS50157"/>
    </source>
</evidence>
<dbReference type="GO" id="GO:0000785">
    <property type="term" value="C:chromatin"/>
    <property type="evidence" value="ECO:0007669"/>
    <property type="project" value="TreeGrafter"/>
</dbReference>
<dbReference type="Pfam" id="PF04082">
    <property type="entry name" value="Fungal_trans"/>
    <property type="match status" value="1"/>
</dbReference>
<feature type="compositionally biased region" description="Polar residues" evidence="8">
    <location>
        <begin position="93"/>
        <end position="109"/>
    </location>
</feature>
<evidence type="ECO:0000256" key="1">
    <source>
        <dbReference type="ARBA" id="ARBA00004123"/>
    </source>
</evidence>
<gene>
    <name evidence="10" type="ORF">LTR84_004071</name>
</gene>
<keyword evidence="5" id="KW-0862">Zinc</keyword>
<evidence type="ECO:0000256" key="4">
    <source>
        <dbReference type="ARBA" id="ARBA00022771"/>
    </source>
</evidence>
<keyword evidence="2" id="KW-0479">Metal-binding</keyword>
<comment type="subcellular location">
    <subcellularLocation>
        <location evidence="1">Nucleus</location>
    </subcellularLocation>
</comment>
<dbReference type="GO" id="GO:0006351">
    <property type="term" value="P:DNA-templated transcription"/>
    <property type="evidence" value="ECO:0007669"/>
    <property type="project" value="InterPro"/>
</dbReference>
<dbReference type="GO" id="GO:0005634">
    <property type="term" value="C:nucleus"/>
    <property type="evidence" value="ECO:0007669"/>
    <property type="project" value="UniProtKB-SubCell"/>
</dbReference>
<evidence type="ECO:0000256" key="3">
    <source>
        <dbReference type="ARBA" id="ARBA00022737"/>
    </source>
</evidence>
<feature type="region of interest" description="Disordered" evidence="8">
    <location>
        <begin position="93"/>
        <end position="142"/>
    </location>
</feature>
<proteinExistence type="predicted"/>
<dbReference type="GeneID" id="89972250"/>
<evidence type="ECO:0000256" key="2">
    <source>
        <dbReference type="ARBA" id="ARBA00022723"/>
    </source>
</evidence>
<name>A0AAV9N9W3_9EURO</name>